<evidence type="ECO:0000313" key="4">
    <source>
        <dbReference type="Proteomes" id="UP000199652"/>
    </source>
</evidence>
<dbReference type="InterPro" id="IPR004341">
    <property type="entry name" value="CAT_RNA-bd_dom"/>
</dbReference>
<dbReference type="Pfam" id="PF00874">
    <property type="entry name" value="PRD"/>
    <property type="match status" value="2"/>
</dbReference>
<dbReference type="GO" id="GO:0006355">
    <property type="term" value="P:regulation of DNA-templated transcription"/>
    <property type="evidence" value="ECO:0007669"/>
    <property type="project" value="InterPro"/>
</dbReference>
<feature type="domain" description="PRD" evidence="2">
    <location>
        <begin position="174"/>
        <end position="279"/>
    </location>
</feature>
<dbReference type="RefSeq" id="WP_090245489.1">
    <property type="nucleotide sequence ID" value="NZ_FNOU01000013.1"/>
</dbReference>
<dbReference type="AlphaFoldDB" id="A0A1H3GBG1"/>
<dbReference type="Gene3D" id="2.30.24.10">
    <property type="entry name" value="CAT RNA-binding domain"/>
    <property type="match status" value="1"/>
</dbReference>
<dbReference type="InterPro" id="IPR011608">
    <property type="entry name" value="PRD"/>
</dbReference>
<accession>A0A1H3GBG1</accession>
<dbReference type="PANTHER" id="PTHR30185:SF16">
    <property type="entry name" value="PROTEIN GLCT"/>
    <property type="match status" value="1"/>
</dbReference>
<dbReference type="PANTHER" id="PTHR30185">
    <property type="entry name" value="CRYPTIC BETA-GLUCOSIDE BGL OPERON ANTITERMINATOR"/>
    <property type="match status" value="1"/>
</dbReference>
<dbReference type="PROSITE" id="PS51372">
    <property type="entry name" value="PRD_2"/>
    <property type="match status" value="2"/>
</dbReference>
<dbReference type="OrthoDB" id="9813552at2"/>
<dbReference type="EMBL" id="FNOU01000013">
    <property type="protein sequence ID" value="SDX99669.1"/>
    <property type="molecule type" value="Genomic_DNA"/>
</dbReference>
<dbReference type="SMART" id="SM01061">
    <property type="entry name" value="CAT_RBD"/>
    <property type="match status" value="1"/>
</dbReference>
<dbReference type="GO" id="GO:0003723">
    <property type="term" value="F:RNA binding"/>
    <property type="evidence" value="ECO:0007669"/>
    <property type="project" value="InterPro"/>
</dbReference>
<dbReference type="InterPro" id="IPR050661">
    <property type="entry name" value="BglG_antiterminators"/>
</dbReference>
<keyword evidence="4" id="KW-1185">Reference proteome</keyword>
<protein>
    <submittedName>
        <fullName evidence="3">Transcriptional antiterminator, BglG family</fullName>
    </submittedName>
</protein>
<dbReference type="Pfam" id="PF03123">
    <property type="entry name" value="CAT_RBD"/>
    <property type="match status" value="1"/>
</dbReference>
<name>A0A1H3GBG1_EUBBA</name>
<dbReference type="SUPFAM" id="SSF50151">
    <property type="entry name" value="SacY-like RNA-binding domain"/>
    <property type="match status" value="1"/>
</dbReference>
<dbReference type="InterPro" id="IPR036634">
    <property type="entry name" value="PRD_sf"/>
</dbReference>
<evidence type="ECO:0000259" key="2">
    <source>
        <dbReference type="PROSITE" id="PS51372"/>
    </source>
</evidence>
<dbReference type="SUPFAM" id="SSF63520">
    <property type="entry name" value="PTS-regulatory domain, PRD"/>
    <property type="match status" value="2"/>
</dbReference>
<dbReference type="InterPro" id="IPR036650">
    <property type="entry name" value="CAT_RNA-bd_dom_sf"/>
</dbReference>
<sequence length="279" mass="31360">MYYIKKVLNNNAVVVVDIQEKQEIIFMGKGIGFGKKVNHPFEEGPGSKKYILKQATEKGSTDDLLNSVNPLYVEIAGAIIDLSEEAFGDTAIDNNILLPLADHIAFSVVRMQAKMAMHNPFAEDIRLLYEDEYAVALKAKDIIEARTGFFIPDGELGYITLYIHSALCDMGVSQSLKITSIIRESVDRIQEECQIEEIGTIAYNRLLYHIKCMMTRANKNEALNQDMIAFTKEKCAYSFNIAKAICHGLGEELGMCFTETEISYLALHIERIRTSPKDD</sequence>
<dbReference type="Proteomes" id="UP000199652">
    <property type="component" value="Unassembled WGS sequence"/>
</dbReference>
<feature type="domain" description="PRD" evidence="2">
    <location>
        <begin position="67"/>
        <end position="173"/>
    </location>
</feature>
<proteinExistence type="predicted"/>
<keyword evidence="1" id="KW-0677">Repeat</keyword>
<gene>
    <name evidence="3" type="ORF">SAMN04488579_11318</name>
</gene>
<evidence type="ECO:0000313" key="3">
    <source>
        <dbReference type="EMBL" id="SDX99669.1"/>
    </source>
</evidence>
<dbReference type="Gene3D" id="1.10.1790.10">
    <property type="entry name" value="PRD domain"/>
    <property type="match status" value="2"/>
</dbReference>
<organism evidence="3 4">
    <name type="scientific">Eubacterium barkeri</name>
    <name type="common">Clostridium barkeri</name>
    <dbReference type="NCBI Taxonomy" id="1528"/>
    <lineage>
        <taxon>Bacteria</taxon>
        <taxon>Bacillati</taxon>
        <taxon>Bacillota</taxon>
        <taxon>Clostridia</taxon>
        <taxon>Eubacteriales</taxon>
        <taxon>Eubacteriaceae</taxon>
        <taxon>Eubacterium</taxon>
    </lineage>
</organism>
<evidence type="ECO:0000256" key="1">
    <source>
        <dbReference type="ARBA" id="ARBA00022737"/>
    </source>
</evidence>
<dbReference type="STRING" id="1528.SAMN04488579_11318"/>
<reference evidence="4" key="1">
    <citation type="submission" date="2016-10" db="EMBL/GenBank/DDBJ databases">
        <authorList>
            <person name="Varghese N."/>
            <person name="Submissions S."/>
        </authorList>
    </citation>
    <scope>NUCLEOTIDE SEQUENCE [LARGE SCALE GENOMIC DNA]</scope>
    <source>
        <strain evidence="4">VPI 5359</strain>
    </source>
</reference>